<accession>A0A8D2DVG2</accession>
<dbReference type="Proteomes" id="UP000694564">
    <property type="component" value="Chromosome 14"/>
</dbReference>
<dbReference type="GeneTree" id="ENSGT00530000064185"/>
<organism evidence="3 4">
    <name type="scientific">Sciurus vulgaris</name>
    <name type="common">Eurasian red squirrel</name>
    <dbReference type="NCBI Taxonomy" id="55149"/>
    <lineage>
        <taxon>Eukaryota</taxon>
        <taxon>Metazoa</taxon>
        <taxon>Chordata</taxon>
        <taxon>Craniata</taxon>
        <taxon>Vertebrata</taxon>
        <taxon>Euteleostomi</taxon>
        <taxon>Mammalia</taxon>
        <taxon>Eutheria</taxon>
        <taxon>Euarchontoglires</taxon>
        <taxon>Glires</taxon>
        <taxon>Rodentia</taxon>
        <taxon>Sciuromorpha</taxon>
        <taxon>Sciuridae</taxon>
        <taxon>Sciurinae</taxon>
        <taxon>Sciurini</taxon>
        <taxon>Sciurus</taxon>
    </lineage>
</organism>
<reference evidence="3" key="1">
    <citation type="submission" date="2025-08" db="UniProtKB">
        <authorList>
            <consortium name="Ensembl"/>
        </authorList>
    </citation>
    <scope>IDENTIFICATION</scope>
</reference>
<dbReference type="PANTHER" id="PTHR28584:SF2">
    <property type="entry name" value="PROTEIN FAM228A"/>
    <property type="match status" value="1"/>
</dbReference>
<dbReference type="AlphaFoldDB" id="A0A8D2DVG2"/>
<comment type="similarity">
    <text evidence="1">Belongs to the FAM228 family.</text>
</comment>
<evidence type="ECO:0000313" key="4">
    <source>
        <dbReference type="Proteomes" id="UP000694564"/>
    </source>
</evidence>
<dbReference type="Ensembl" id="ENSSVLT00005032555.1">
    <property type="protein sequence ID" value="ENSSVLP00005029307.1"/>
    <property type="gene ID" value="ENSSVLG00005023133.1"/>
</dbReference>
<evidence type="ECO:0000256" key="1">
    <source>
        <dbReference type="ARBA" id="ARBA00007753"/>
    </source>
</evidence>
<evidence type="ECO:0000256" key="2">
    <source>
        <dbReference type="SAM" id="MobiDB-lite"/>
    </source>
</evidence>
<dbReference type="PANTHER" id="PTHR28584">
    <property type="entry name" value="FAMILY WITH SEQUENCE SIMILARITY 228 MEMBER A"/>
    <property type="match status" value="1"/>
</dbReference>
<dbReference type="InterPro" id="IPR040046">
    <property type="entry name" value="FAM228"/>
</dbReference>
<dbReference type="OrthoDB" id="9905773at2759"/>
<proteinExistence type="inferred from homology"/>
<keyword evidence="4" id="KW-1185">Reference proteome</keyword>
<evidence type="ECO:0000313" key="3">
    <source>
        <dbReference type="Ensembl" id="ENSSVLP00005029307.1"/>
    </source>
</evidence>
<feature type="region of interest" description="Disordered" evidence="2">
    <location>
        <begin position="223"/>
        <end position="251"/>
    </location>
</feature>
<evidence type="ECO:0008006" key="5">
    <source>
        <dbReference type="Google" id="ProtNLM"/>
    </source>
</evidence>
<protein>
    <recommendedName>
        <fullName evidence="5">Protein FAM228A</fullName>
    </recommendedName>
</protein>
<sequence length="318" mass="36790">MAAANTANYGEHFRPENLKKWPEPESVSLMEVLAREDVDGAVHAILFRENYVVKKLDAYLQHLDTFKERRKEMLHRKWVVNVAEPIQQRIMGKVISNRGAEKAKRENFECYLKSTSKTVLRFFYFPIGKRYSAKELKGTKARLRDESPPFIFTAHNVIAKEHRKASGVPRRGRTFRYGVTKEANTQILVSPAKKHLFSKERTTTDLSQLAFERQFRFSRLRQNKEAEKKGPVLGTQEQRPRSWAAGDHEQRWGPQPVERRVMTAEVLGKHLASLQGMARQGHHCSKVMKLHWLLSAVSYNTANVSPLQKGRILQEMSR</sequence>
<reference evidence="3" key="2">
    <citation type="submission" date="2025-09" db="UniProtKB">
        <authorList>
            <consortium name="Ensembl"/>
        </authorList>
    </citation>
    <scope>IDENTIFICATION</scope>
</reference>
<name>A0A8D2DVG2_SCIVU</name>